<evidence type="ECO:0000256" key="7">
    <source>
        <dbReference type="ARBA" id="ARBA00023136"/>
    </source>
</evidence>
<dbReference type="Pfam" id="PF13231">
    <property type="entry name" value="PMT_2"/>
    <property type="match status" value="1"/>
</dbReference>
<evidence type="ECO:0000259" key="9">
    <source>
        <dbReference type="Pfam" id="PF13231"/>
    </source>
</evidence>
<evidence type="ECO:0000256" key="8">
    <source>
        <dbReference type="SAM" id="Phobius"/>
    </source>
</evidence>
<dbReference type="RefSeq" id="WP_076501312.1">
    <property type="nucleotide sequence ID" value="NZ_FTOP01000008.1"/>
</dbReference>
<dbReference type="STRING" id="529505.SAMN05421761_108152"/>
<evidence type="ECO:0000256" key="2">
    <source>
        <dbReference type="ARBA" id="ARBA00022475"/>
    </source>
</evidence>
<feature type="transmembrane region" description="Helical" evidence="8">
    <location>
        <begin position="253"/>
        <end position="278"/>
    </location>
</feature>
<keyword evidence="3" id="KW-0328">Glycosyltransferase</keyword>
<comment type="subcellular location">
    <subcellularLocation>
        <location evidence="1">Cell membrane</location>
        <topology evidence="1">Multi-pass membrane protein</topology>
    </subcellularLocation>
</comment>
<dbReference type="GO" id="GO:0009103">
    <property type="term" value="P:lipopolysaccharide biosynthetic process"/>
    <property type="evidence" value="ECO:0007669"/>
    <property type="project" value="UniProtKB-ARBA"/>
</dbReference>
<feature type="transmembrane region" description="Helical" evidence="8">
    <location>
        <begin position="404"/>
        <end position="425"/>
    </location>
</feature>
<feature type="transmembrane region" description="Helical" evidence="8">
    <location>
        <begin position="290"/>
        <end position="310"/>
    </location>
</feature>
<keyword evidence="2" id="KW-1003">Cell membrane</keyword>
<feature type="transmembrane region" description="Helical" evidence="8">
    <location>
        <begin position="89"/>
        <end position="109"/>
    </location>
</feature>
<feature type="transmembrane region" description="Helical" evidence="8">
    <location>
        <begin position="379"/>
        <end position="397"/>
    </location>
</feature>
<dbReference type="InterPro" id="IPR050297">
    <property type="entry name" value="LipidA_mod_glycosyltrf_83"/>
</dbReference>
<evidence type="ECO:0000256" key="4">
    <source>
        <dbReference type="ARBA" id="ARBA00022679"/>
    </source>
</evidence>
<evidence type="ECO:0000313" key="11">
    <source>
        <dbReference type="Proteomes" id="UP000186026"/>
    </source>
</evidence>
<reference evidence="11" key="1">
    <citation type="submission" date="2017-01" db="EMBL/GenBank/DDBJ databases">
        <authorList>
            <person name="Varghese N."/>
            <person name="Submissions S."/>
        </authorList>
    </citation>
    <scope>NUCLEOTIDE SEQUENCE [LARGE SCALE GENOMIC DNA]</scope>
    <source>
        <strain evidence="11">DSM 46698</strain>
    </source>
</reference>
<feature type="transmembrane region" description="Helical" evidence="8">
    <location>
        <begin position="7"/>
        <end position="29"/>
    </location>
</feature>
<gene>
    <name evidence="10" type="ORF">SAMN05421761_108152</name>
</gene>
<sequence>MLTEKRFSIWGLMLAFVVLVGPFALSFHMHYPDEMYYSDAAVRMLQTGDIQTPYLGSEELRFKKPILTYWFVLAGFKLFGVTPFASRIFFLLAGAATVGFVYWGARVLFDDRRVARLSAIIMASQPVLILSATRSIPDVLLGMCMAISTVGFLGFIKYGDQAPKRFHWLLFVGLALAFEVKGLPAAALGGLGMGYLLLNPWQRISTSKLFYLPAVLTGLIIACYWFVAMYWVHGPMYLESFIEDQVGIRVGNRFLLLVKNFVLAAVLLIVLFIPWFIFGLKKIKTQSKNLFLQNSAFVGLVVLWVLAIVLMSAGVTKFYERYLLPVLPLASIWLGWLLIENGALNWTKSLKFGLLFFLTLNLFVLLIGIYFNTFLESNFWVWAQCLFVFLFLFYLYLKRNHSEGLLLLIAWSVLLLFFGASISTYQISLPDAGQLVKEYVADKQIPEGSKIAFIGHLHTGSKIRIGLGTQFYMIDLNPDDFMDQLGQYDFILVEDKYLELIPQDKFSFDTAAINWDAKFIKEMAQSLWVNNSQEVKEATGKKYYWGTPL</sequence>
<feature type="transmembrane region" description="Helical" evidence="8">
    <location>
        <begin position="139"/>
        <end position="156"/>
    </location>
</feature>
<dbReference type="GO" id="GO:0005886">
    <property type="term" value="C:plasma membrane"/>
    <property type="evidence" value="ECO:0007669"/>
    <property type="project" value="UniProtKB-SubCell"/>
</dbReference>
<evidence type="ECO:0000256" key="3">
    <source>
        <dbReference type="ARBA" id="ARBA00022676"/>
    </source>
</evidence>
<keyword evidence="5 8" id="KW-0812">Transmembrane</keyword>
<keyword evidence="11" id="KW-1185">Reference proteome</keyword>
<feature type="domain" description="Glycosyltransferase RgtA/B/C/D-like" evidence="9">
    <location>
        <begin position="63"/>
        <end position="225"/>
    </location>
</feature>
<accession>A0A1N7N4E1</accession>
<feature type="transmembrane region" description="Helical" evidence="8">
    <location>
        <begin position="210"/>
        <end position="233"/>
    </location>
</feature>
<dbReference type="OrthoDB" id="9792789at2"/>
<dbReference type="GO" id="GO:0016763">
    <property type="term" value="F:pentosyltransferase activity"/>
    <property type="evidence" value="ECO:0007669"/>
    <property type="project" value="TreeGrafter"/>
</dbReference>
<keyword evidence="4 10" id="KW-0808">Transferase</keyword>
<evidence type="ECO:0000256" key="5">
    <source>
        <dbReference type="ARBA" id="ARBA00022692"/>
    </source>
</evidence>
<feature type="transmembrane region" description="Helical" evidence="8">
    <location>
        <begin position="168"/>
        <end position="198"/>
    </location>
</feature>
<organism evidence="10 11">
    <name type="scientific">Belliella pelovolcani</name>
    <dbReference type="NCBI Taxonomy" id="529505"/>
    <lineage>
        <taxon>Bacteria</taxon>
        <taxon>Pseudomonadati</taxon>
        <taxon>Bacteroidota</taxon>
        <taxon>Cytophagia</taxon>
        <taxon>Cytophagales</taxon>
        <taxon>Cyclobacteriaceae</taxon>
        <taxon>Belliella</taxon>
    </lineage>
</organism>
<dbReference type="EMBL" id="FTOP01000008">
    <property type="protein sequence ID" value="SIS93247.1"/>
    <property type="molecule type" value="Genomic_DNA"/>
</dbReference>
<dbReference type="AlphaFoldDB" id="A0A1N7N4E1"/>
<dbReference type="PANTHER" id="PTHR33908">
    <property type="entry name" value="MANNOSYLTRANSFERASE YKCB-RELATED"/>
    <property type="match status" value="1"/>
</dbReference>
<keyword evidence="7 8" id="KW-0472">Membrane</keyword>
<dbReference type="PANTHER" id="PTHR33908:SF3">
    <property type="entry name" value="UNDECAPRENYL PHOSPHATE-ALPHA-4-AMINO-4-DEOXY-L-ARABINOSE ARABINOSYL TRANSFERASE"/>
    <property type="match status" value="1"/>
</dbReference>
<feature type="transmembrane region" description="Helical" evidence="8">
    <location>
        <begin position="322"/>
        <end position="340"/>
    </location>
</feature>
<dbReference type="Proteomes" id="UP000186026">
    <property type="component" value="Unassembled WGS sequence"/>
</dbReference>
<dbReference type="InterPro" id="IPR038731">
    <property type="entry name" value="RgtA/B/C-like"/>
</dbReference>
<keyword evidence="6 8" id="KW-1133">Transmembrane helix</keyword>
<evidence type="ECO:0000256" key="6">
    <source>
        <dbReference type="ARBA" id="ARBA00022989"/>
    </source>
</evidence>
<name>A0A1N7N4E1_9BACT</name>
<feature type="transmembrane region" description="Helical" evidence="8">
    <location>
        <begin position="352"/>
        <end position="373"/>
    </location>
</feature>
<evidence type="ECO:0000256" key="1">
    <source>
        <dbReference type="ARBA" id="ARBA00004651"/>
    </source>
</evidence>
<proteinExistence type="predicted"/>
<protein>
    <submittedName>
        <fullName evidence="10">4-amino-4-deoxy-L-arabinose transferase</fullName>
    </submittedName>
</protein>
<evidence type="ECO:0000313" key="10">
    <source>
        <dbReference type="EMBL" id="SIS93247.1"/>
    </source>
</evidence>
<dbReference type="GO" id="GO:0010041">
    <property type="term" value="P:response to iron(III) ion"/>
    <property type="evidence" value="ECO:0007669"/>
    <property type="project" value="TreeGrafter"/>
</dbReference>